<dbReference type="EMBL" id="KI965469">
    <property type="protein sequence ID" value="EUD66717.1"/>
    <property type="molecule type" value="Genomic_DNA"/>
</dbReference>
<keyword evidence="1" id="KW-0479">Metal-binding</keyword>
<keyword evidence="4" id="KW-1185">Reference proteome</keyword>
<dbReference type="VEuPathDB" id="PlasmoDB:C922_02702"/>
<dbReference type="Proteomes" id="UP000030640">
    <property type="component" value="Unassembled WGS sequence"/>
</dbReference>
<evidence type="ECO:0000313" key="4">
    <source>
        <dbReference type="Proteomes" id="UP000030640"/>
    </source>
</evidence>
<sequence>MEEVWINAESSASRRNIPQQNLQELCCRVYATLITEHREKNKSCVNDFYDLFGKGECTCDVYISSLEGRRNVCTHAIKMVRFKSGKTLCSLC</sequence>
<keyword evidence="1" id="KW-0863">Zinc-finger</keyword>
<dbReference type="OrthoDB" id="384532at2759"/>
<dbReference type="GO" id="GO:0008270">
    <property type="term" value="F:zinc ion binding"/>
    <property type="evidence" value="ECO:0007669"/>
    <property type="project" value="UniProtKB-KW"/>
</dbReference>
<proteinExistence type="predicted"/>
<organism evidence="3 4">
    <name type="scientific">Plasmodium inui San Antonio 1</name>
    <dbReference type="NCBI Taxonomy" id="1237626"/>
    <lineage>
        <taxon>Eukaryota</taxon>
        <taxon>Sar</taxon>
        <taxon>Alveolata</taxon>
        <taxon>Apicomplexa</taxon>
        <taxon>Aconoidasida</taxon>
        <taxon>Haemosporida</taxon>
        <taxon>Plasmodiidae</taxon>
        <taxon>Plasmodium</taxon>
        <taxon>Plasmodium (Plasmodium)</taxon>
    </lineage>
</organism>
<evidence type="ECO:0000313" key="3">
    <source>
        <dbReference type="EMBL" id="EUD66717.1"/>
    </source>
</evidence>
<keyword evidence="1" id="KW-0862">Zinc</keyword>
<evidence type="ECO:0000259" key="2">
    <source>
        <dbReference type="PROSITE" id="PS50966"/>
    </source>
</evidence>
<name>W7A0L9_9APIC</name>
<dbReference type="RefSeq" id="XP_008816523.1">
    <property type="nucleotide sequence ID" value="XM_008818301.1"/>
</dbReference>
<dbReference type="Gene3D" id="6.10.280.180">
    <property type="entry name" value="Plasmodium RESA, N-terminal helical domain"/>
    <property type="match status" value="1"/>
</dbReference>
<protein>
    <recommendedName>
        <fullName evidence="2">SWIM-type domain-containing protein</fullName>
    </recommendedName>
</protein>
<dbReference type="AlphaFoldDB" id="W7A0L9"/>
<dbReference type="InterPro" id="IPR044885">
    <property type="entry name" value="PRESA_N_sf"/>
</dbReference>
<feature type="domain" description="SWIM-type" evidence="2">
    <location>
        <begin position="49"/>
        <end position="84"/>
    </location>
</feature>
<dbReference type="GeneID" id="20037976"/>
<dbReference type="InterPro" id="IPR007527">
    <property type="entry name" value="Znf_SWIM"/>
</dbReference>
<accession>W7A0L9</accession>
<dbReference type="Pfam" id="PF09687">
    <property type="entry name" value="PRESAN"/>
    <property type="match status" value="1"/>
</dbReference>
<reference evidence="3 4" key="1">
    <citation type="submission" date="2013-02" db="EMBL/GenBank/DDBJ databases">
        <title>The Genome Sequence of Plasmodium inui San Antonio 1.</title>
        <authorList>
            <consortium name="The Broad Institute Genome Sequencing Platform"/>
            <consortium name="The Broad Institute Genome Sequencing Center for Infectious Disease"/>
            <person name="Neafsey D."/>
            <person name="Cheeseman I."/>
            <person name="Volkman S."/>
            <person name="Adams J."/>
            <person name="Walker B."/>
            <person name="Young S.K."/>
            <person name="Zeng Q."/>
            <person name="Gargeya S."/>
            <person name="Fitzgerald M."/>
            <person name="Haas B."/>
            <person name="Abouelleil A."/>
            <person name="Alvarado L."/>
            <person name="Arachchi H.M."/>
            <person name="Berlin A.M."/>
            <person name="Chapman S.B."/>
            <person name="Dewar J."/>
            <person name="Goldberg J."/>
            <person name="Griggs A."/>
            <person name="Gujja S."/>
            <person name="Hansen M."/>
            <person name="Howarth C."/>
            <person name="Imamovic A."/>
            <person name="Larimer J."/>
            <person name="McCowan C."/>
            <person name="Murphy C."/>
            <person name="Neiman D."/>
            <person name="Pearson M."/>
            <person name="Priest M."/>
            <person name="Roberts A."/>
            <person name="Saif S."/>
            <person name="Shea T."/>
            <person name="Sisk P."/>
            <person name="Sykes S."/>
            <person name="Wortman J."/>
            <person name="Nusbaum C."/>
            <person name="Birren B."/>
        </authorList>
    </citation>
    <scope>NUCLEOTIDE SEQUENCE [LARGE SCALE GENOMIC DNA]</scope>
    <source>
        <strain evidence="3 4">San Antonio 1</strain>
    </source>
</reference>
<gene>
    <name evidence="3" type="ORF">C922_02702</name>
</gene>
<evidence type="ECO:0000256" key="1">
    <source>
        <dbReference type="PROSITE-ProRule" id="PRU00325"/>
    </source>
</evidence>
<dbReference type="PROSITE" id="PS50966">
    <property type="entry name" value="ZF_SWIM"/>
    <property type="match status" value="1"/>
</dbReference>
<dbReference type="InterPro" id="IPR019111">
    <property type="entry name" value="PRESA_N"/>
</dbReference>